<evidence type="ECO:0000256" key="1">
    <source>
        <dbReference type="SAM" id="Phobius"/>
    </source>
</evidence>
<sequence length="230" mass="26567">MTELDFVLLTVYFLGVSYVLYQIVDSFNDEFTIRLEQDELDQQLEALNVKDTIGVSFRFDNRYEFNKLKQLAIRIQNKSESYPIYVDWDHCVLTNLDGRSRRVARFSSGGTLDAFQNQVFSIIAPKRTLQELISGEDQLSRTGTEGFLEVSKTVIDLNKPDPKKSTEAQRKRYRDFMASKITLEFELHLAIRLVGANTPPTGDRTRIICKLTMIKLDWTAGLPWNPKKPF</sequence>
<gene>
    <name evidence="2" type="ORF">GS601_06910</name>
</gene>
<comment type="caution">
    <text evidence="2">The sequence shown here is derived from an EMBL/GenBank/DDBJ whole genome shotgun (WGS) entry which is preliminary data.</text>
</comment>
<dbReference type="Proteomes" id="UP000646053">
    <property type="component" value="Unassembled WGS sequence"/>
</dbReference>
<name>A0A8J7Z0T0_9CYAN</name>
<keyword evidence="1" id="KW-0472">Membrane</keyword>
<reference evidence="2" key="1">
    <citation type="submission" date="2019-12" db="EMBL/GenBank/DDBJ databases">
        <title>High-Quality draft genome sequences of three cyanobacteria isolated from the limestone walls of the Old Cathedral of Coimbra.</title>
        <authorList>
            <person name="Tiago I."/>
            <person name="Soares F."/>
            <person name="Portugal A."/>
        </authorList>
    </citation>
    <scope>NUCLEOTIDE SEQUENCE</scope>
    <source>
        <strain evidence="2">A</strain>
    </source>
</reference>
<feature type="transmembrane region" description="Helical" evidence="1">
    <location>
        <begin position="6"/>
        <end position="24"/>
    </location>
</feature>
<keyword evidence="3" id="KW-1185">Reference proteome</keyword>
<proteinExistence type="predicted"/>
<dbReference type="AlphaFoldDB" id="A0A8J7Z0T0"/>
<organism evidence="2 3">
    <name type="scientific">Myxacorys almedinensis A</name>
    <dbReference type="NCBI Taxonomy" id="2690445"/>
    <lineage>
        <taxon>Bacteria</taxon>
        <taxon>Bacillati</taxon>
        <taxon>Cyanobacteriota</taxon>
        <taxon>Cyanophyceae</taxon>
        <taxon>Leptolyngbyales</taxon>
        <taxon>Leptolyngbyaceae</taxon>
        <taxon>Myxacorys</taxon>
        <taxon>Myxacorys almedinensis</taxon>
    </lineage>
</organism>
<accession>A0A8J7Z0T0</accession>
<evidence type="ECO:0000313" key="2">
    <source>
        <dbReference type="EMBL" id="NDJ17020.1"/>
    </source>
</evidence>
<dbReference type="EMBL" id="WVIE01000006">
    <property type="protein sequence ID" value="NDJ17020.1"/>
    <property type="molecule type" value="Genomic_DNA"/>
</dbReference>
<protein>
    <submittedName>
        <fullName evidence="2">Uncharacterized protein</fullName>
    </submittedName>
</protein>
<dbReference type="RefSeq" id="WP_162422538.1">
    <property type="nucleotide sequence ID" value="NZ_WVIE01000006.1"/>
</dbReference>
<evidence type="ECO:0000313" key="3">
    <source>
        <dbReference type="Proteomes" id="UP000646053"/>
    </source>
</evidence>
<keyword evidence="1" id="KW-1133">Transmembrane helix</keyword>
<keyword evidence="1" id="KW-0812">Transmembrane</keyword>